<evidence type="ECO:0000256" key="1">
    <source>
        <dbReference type="SAM" id="MobiDB-lite"/>
    </source>
</evidence>
<organism evidence="2 3">
    <name type="scientific">Talaromyces atroroseus</name>
    <dbReference type="NCBI Taxonomy" id="1441469"/>
    <lineage>
        <taxon>Eukaryota</taxon>
        <taxon>Fungi</taxon>
        <taxon>Dikarya</taxon>
        <taxon>Ascomycota</taxon>
        <taxon>Pezizomycotina</taxon>
        <taxon>Eurotiomycetes</taxon>
        <taxon>Eurotiomycetidae</taxon>
        <taxon>Eurotiales</taxon>
        <taxon>Trichocomaceae</taxon>
        <taxon>Talaromyces</taxon>
        <taxon>Talaromyces sect. Trachyspermi</taxon>
    </lineage>
</organism>
<dbReference type="STRING" id="1441469.A0A225AR65"/>
<accession>A0A225AR65</accession>
<keyword evidence="3" id="KW-1185">Reference proteome</keyword>
<name>A0A225AR65_TALAT</name>
<dbReference type="RefSeq" id="XP_020117066.1">
    <property type="nucleotide sequence ID" value="XM_020262822.1"/>
</dbReference>
<dbReference type="AlphaFoldDB" id="A0A225AR65"/>
<comment type="caution">
    <text evidence="2">The sequence shown here is derived from an EMBL/GenBank/DDBJ whole genome shotgun (WGS) entry which is preliminary data.</text>
</comment>
<reference evidence="2 3" key="1">
    <citation type="submission" date="2015-06" db="EMBL/GenBank/DDBJ databases">
        <title>Talaromyces atroroseus IBT 11181 draft genome.</title>
        <authorList>
            <person name="Rasmussen K.B."/>
            <person name="Rasmussen S."/>
            <person name="Petersen B."/>
            <person name="Sicheritz-Ponten T."/>
            <person name="Mortensen U.H."/>
            <person name="Thrane U."/>
        </authorList>
    </citation>
    <scope>NUCLEOTIDE SEQUENCE [LARGE SCALE GENOMIC DNA]</scope>
    <source>
        <strain evidence="2 3">IBT 11181</strain>
    </source>
</reference>
<proteinExistence type="predicted"/>
<dbReference type="Proteomes" id="UP000214365">
    <property type="component" value="Unassembled WGS sequence"/>
</dbReference>
<dbReference type="OrthoDB" id="5368516at2759"/>
<feature type="compositionally biased region" description="Polar residues" evidence="1">
    <location>
        <begin position="1"/>
        <end position="10"/>
    </location>
</feature>
<dbReference type="EMBL" id="LFMY01000013">
    <property type="protein sequence ID" value="OKL56945.1"/>
    <property type="molecule type" value="Genomic_DNA"/>
</dbReference>
<feature type="region of interest" description="Disordered" evidence="1">
    <location>
        <begin position="1"/>
        <end position="36"/>
    </location>
</feature>
<gene>
    <name evidence="2" type="ORF">UA08_07918</name>
</gene>
<feature type="compositionally biased region" description="Polar residues" evidence="1">
    <location>
        <begin position="19"/>
        <end position="28"/>
    </location>
</feature>
<evidence type="ECO:0000313" key="2">
    <source>
        <dbReference type="EMBL" id="OKL56945.1"/>
    </source>
</evidence>
<dbReference type="GeneID" id="31007674"/>
<sequence>MQGFVNTMNIDKSLPPTPTSNKFPNQTDGGHYSNFPAKLSTHRAKYPASSIYEDDDILLAPPQPPFAAAHNRNPSNVSYATVQIGLRLSNLDSPATPYELASSSSVLSPGNLCASQASWAQDAMCNVSTTSLDVPVAFSSPAMKTPIFPPSRLRSSTMPASSTNTIPIGIGTTQKYSSPSSSPAVYKNLDDLQRLLDMDLKVAQQAAATFQNRPWPLQPIILPKTYYPDKNEQG</sequence>
<evidence type="ECO:0000313" key="3">
    <source>
        <dbReference type="Proteomes" id="UP000214365"/>
    </source>
</evidence>
<protein>
    <submittedName>
        <fullName evidence="2">Uncharacterized protein</fullName>
    </submittedName>
</protein>